<protein>
    <submittedName>
        <fullName evidence="2">Uncharacterized protein</fullName>
    </submittedName>
</protein>
<evidence type="ECO:0000256" key="1">
    <source>
        <dbReference type="SAM" id="MobiDB-lite"/>
    </source>
</evidence>
<dbReference type="AlphaFoldDB" id="A0A9Q1ETR6"/>
<reference evidence="2" key="1">
    <citation type="journal article" date="2023" name="Science">
        <title>Genome structures resolve the early diversification of teleost fishes.</title>
        <authorList>
            <person name="Parey E."/>
            <person name="Louis A."/>
            <person name="Montfort J."/>
            <person name="Bouchez O."/>
            <person name="Roques C."/>
            <person name="Iampietro C."/>
            <person name="Lluch J."/>
            <person name="Castinel A."/>
            <person name="Donnadieu C."/>
            <person name="Desvignes T."/>
            <person name="Floi Bucao C."/>
            <person name="Jouanno E."/>
            <person name="Wen M."/>
            <person name="Mejri S."/>
            <person name="Dirks R."/>
            <person name="Jansen H."/>
            <person name="Henkel C."/>
            <person name="Chen W.J."/>
            <person name="Zahm M."/>
            <person name="Cabau C."/>
            <person name="Klopp C."/>
            <person name="Thompson A.W."/>
            <person name="Robinson-Rechavi M."/>
            <person name="Braasch I."/>
            <person name="Lecointre G."/>
            <person name="Bobe J."/>
            <person name="Postlethwait J.H."/>
            <person name="Berthelot C."/>
            <person name="Roest Crollius H."/>
            <person name="Guiguen Y."/>
        </authorList>
    </citation>
    <scope>NUCLEOTIDE SEQUENCE</scope>
    <source>
        <strain evidence="2">WJC10195</strain>
    </source>
</reference>
<proteinExistence type="predicted"/>
<gene>
    <name evidence="2" type="ORF">SKAU_G00290900</name>
</gene>
<feature type="region of interest" description="Disordered" evidence="1">
    <location>
        <begin position="1"/>
        <end position="24"/>
    </location>
</feature>
<feature type="compositionally biased region" description="Basic and acidic residues" evidence="1">
    <location>
        <begin position="8"/>
        <end position="18"/>
    </location>
</feature>
<evidence type="ECO:0000313" key="2">
    <source>
        <dbReference type="EMBL" id="KAJ8344897.1"/>
    </source>
</evidence>
<organism evidence="2 3">
    <name type="scientific">Synaphobranchus kaupii</name>
    <name type="common">Kaup's arrowtooth eel</name>
    <dbReference type="NCBI Taxonomy" id="118154"/>
    <lineage>
        <taxon>Eukaryota</taxon>
        <taxon>Metazoa</taxon>
        <taxon>Chordata</taxon>
        <taxon>Craniata</taxon>
        <taxon>Vertebrata</taxon>
        <taxon>Euteleostomi</taxon>
        <taxon>Actinopterygii</taxon>
        <taxon>Neopterygii</taxon>
        <taxon>Teleostei</taxon>
        <taxon>Anguilliformes</taxon>
        <taxon>Synaphobranchidae</taxon>
        <taxon>Synaphobranchus</taxon>
    </lineage>
</organism>
<dbReference type="Proteomes" id="UP001152622">
    <property type="component" value="Chromosome 12"/>
</dbReference>
<evidence type="ECO:0000313" key="3">
    <source>
        <dbReference type="Proteomes" id="UP001152622"/>
    </source>
</evidence>
<name>A0A9Q1ETR6_SYNKA</name>
<sequence>MENSDCSDVEKTQFEAHGRPGAGLDSSGWIDFLKINVQDPHMERSPEARDRLSCAFCWMWESASKPAPDWEREAGRQGAIRMKDSRKRRLYRAAPIHSLRAARTRGNAACPRAVALRRTAPGRT</sequence>
<keyword evidence="3" id="KW-1185">Reference proteome</keyword>
<dbReference type="EMBL" id="JAINUF010000012">
    <property type="protein sequence ID" value="KAJ8344897.1"/>
    <property type="molecule type" value="Genomic_DNA"/>
</dbReference>
<comment type="caution">
    <text evidence="2">The sequence shown here is derived from an EMBL/GenBank/DDBJ whole genome shotgun (WGS) entry which is preliminary data.</text>
</comment>
<accession>A0A9Q1ETR6</accession>